<gene>
    <name evidence="2" type="ORF">EgrG_000335600</name>
</gene>
<organism evidence="2">
    <name type="scientific">Echinococcus granulosus</name>
    <name type="common">Hydatid tapeworm</name>
    <dbReference type="NCBI Taxonomy" id="6210"/>
    <lineage>
        <taxon>Eukaryota</taxon>
        <taxon>Metazoa</taxon>
        <taxon>Spiralia</taxon>
        <taxon>Lophotrochozoa</taxon>
        <taxon>Platyhelminthes</taxon>
        <taxon>Cestoda</taxon>
        <taxon>Eucestoda</taxon>
        <taxon>Cyclophyllidea</taxon>
        <taxon>Taeniidae</taxon>
        <taxon>Echinococcus</taxon>
        <taxon>Echinococcus granulosus group</taxon>
    </lineage>
</organism>
<evidence type="ECO:0000313" key="2">
    <source>
        <dbReference type="EMBL" id="CDS24965.1"/>
    </source>
</evidence>
<protein>
    <submittedName>
        <fullName evidence="4">Ovule protein</fullName>
    </submittedName>
</protein>
<dbReference type="AlphaFoldDB" id="A0A068WXU9"/>
<name>A0A068WXU9_ECHGR</name>
<dbReference type="WBParaSite" id="EgrG_000335600">
    <property type="protein sequence ID" value="EgrG_000335600"/>
    <property type="gene ID" value="EgrG_000335600"/>
</dbReference>
<sequence length="89" mass="9927">MTISHSYNNHIQQGFGSRNPKEGKRRTCVHNDNVGIIKTVKVLPRRNRSLSLVEGSKTPSQRPTVVQQARSAKKLHSIKAKSTKGVLHC</sequence>
<reference evidence="2" key="2">
    <citation type="submission" date="2014-06" db="EMBL/GenBank/DDBJ databases">
        <authorList>
            <person name="Aslett M."/>
        </authorList>
    </citation>
    <scope>NUCLEOTIDE SEQUENCE</scope>
</reference>
<dbReference type="EMBL" id="LK028662">
    <property type="protein sequence ID" value="CDS24965.1"/>
    <property type="molecule type" value="Genomic_DNA"/>
</dbReference>
<feature type="compositionally biased region" description="Basic residues" evidence="1">
    <location>
        <begin position="71"/>
        <end position="82"/>
    </location>
</feature>
<evidence type="ECO:0000256" key="1">
    <source>
        <dbReference type="SAM" id="MobiDB-lite"/>
    </source>
</evidence>
<reference evidence="4" key="3">
    <citation type="submission" date="2020-10" db="UniProtKB">
        <authorList>
            <consortium name="WormBaseParasite"/>
        </authorList>
    </citation>
    <scope>IDENTIFICATION</scope>
</reference>
<dbReference type="Proteomes" id="UP000492820">
    <property type="component" value="Unassembled WGS sequence"/>
</dbReference>
<evidence type="ECO:0000313" key="4">
    <source>
        <dbReference type="WBParaSite" id="EgrG_000335600"/>
    </source>
</evidence>
<feature type="compositionally biased region" description="Polar residues" evidence="1">
    <location>
        <begin position="1"/>
        <end position="16"/>
    </location>
</feature>
<feature type="region of interest" description="Disordered" evidence="1">
    <location>
        <begin position="1"/>
        <end position="26"/>
    </location>
</feature>
<evidence type="ECO:0000313" key="3">
    <source>
        <dbReference type="Proteomes" id="UP000492820"/>
    </source>
</evidence>
<reference evidence="2 3" key="1">
    <citation type="journal article" date="2013" name="Nature">
        <title>The genomes of four tapeworm species reveal adaptations to parasitism.</title>
        <authorList>
            <person name="Tsai I.J."/>
            <person name="Zarowiecki M."/>
            <person name="Holroyd N."/>
            <person name="Garciarrubio A."/>
            <person name="Sanchez-Flores A."/>
            <person name="Brooks K.L."/>
            <person name="Tracey A."/>
            <person name="Bobes R.J."/>
            <person name="Fragoso G."/>
            <person name="Sciutto E."/>
            <person name="Aslett M."/>
            <person name="Beasley H."/>
            <person name="Bennett H.M."/>
            <person name="Cai J."/>
            <person name="Camicia F."/>
            <person name="Clark R."/>
            <person name="Cucher M."/>
            <person name="De Silva N."/>
            <person name="Day T.A."/>
            <person name="Deplazes P."/>
            <person name="Estrada K."/>
            <person name="Fernandez C."/>
            <person name="Holland P.W."/>
            <person name="Hou J."/>
            <person name="Hu S."/>
            <person name="Huckvale T."/>
            <person name="Hung S.S."/>
            <person name="Kamenetzky L."/>
            <person name="Keane J.A."/>
            <person name="Kiss F."/>
            <person name="Koziol U."/>
            <person name="Lambert O."/>
            <person name="Liu K."/>
            <person name="Luo X."/>
            <person name="Luo Y."/>
            <person name="Macchiaroli N."/>
            <person name="Nichol S."/>
            <person name="Paps J."/>
            <person name="Parkinson J."/>
            <person name="Pouchkina-Stantcheva N."/>
            <person name="Riddiford N."/>
            <person name="Rosenzvit M."/>
            <person name="Salinas G."/>
            <person name="Wasmuth J.D."/>
            <person name="Zamanian M."/>
            <person name="Zheng Y."/>
            <person name="Cai X."/>
            <person name="Soberon X."/>
            <person name="Olson P.D."/>
            <person name="Laclette J.P."/>
            <person name="Brehm K."/>
            <person name="Berriman M."/>
            <person name="Garciarrubio A."/>
            <person name="Bobes R.J."/>
            <person name="Fragoso G."/>
            <person name="Sanchez-Flores A."/>
            <person name="Estrada K."/>
            <person name="Cevallos M.A."/>
            <person name="Morett E."/>
            <person name="Gonzalez V."/>
            <person name="Portillo T."/>
            <person name="Ochoa-Leyva A."/>
            <person name="Jose M.V."/>
            <person name="Sciutto E."/>
            <person name="Landa A."/>
            <person name="Jimenez L."/>
            <person name="Valdes V."/>
            <person name="Carrero J.C."/>
            <person name="Larralde C."/>
            <person name="Morales-Montor J."/>
            <person name="Limon-Lason J."/>
            <person name="Soberon X."/>
            <person name="Laclette J.P."/>
        </authorList>
    </citation>
    <scope>NUCLEOTIDE SEQUENCE [LARGE SCALE GENOMIC DNA]</scope>
</reference>
<feature type="compositionally biased region" description="Polar residues" evidence="1">
    <location>
        <begin position="57"/>
        <end position="70"/>
    </location>
</feature>
<proteinExistence type="predicted"/>
<feature type="region of interest" description="Disordered" evidence="1">
    <location>
        <begin position="53"/>
        <end position="89"/>
    </location>
</feature>
<accession>A0A068WXU9</accession>